<evidence type="ECO:0000256" key="2">
    <source>
        <dbReference type="SAM" id="Phobius"/>
    </source>
</evidence>
<keyword evidence="2" id="KW-0472">Membrane</keyword>
<feature type="region of interest" description="Disordered" evidence="1">
    <location>
        <begin position="178"/>
        <end position="202"/>
    </location>
</feature>
<dbReference type="EMBL" id="VOIH02000003">
    <property type="protein sequence ID" value="KAF3450432.1"/>
    <property type="molecule type" value="Genomic_DNA"/>
</dbReference>
<reference evidence="3" key="1">
    <citation type="submission" date="2020-03" db="EMBL/GenBank/DDBJ databases">
        <title>A high-quality chromosome-level genome assembly of a woody plant with both climbing and erect habits, Rhamnella rubrinervis.</title>
        <authorList>
            <person name="Lu Z."/>
            <person name="Yang Y."/>
            <person name="Zhu X."/>
            <person name="Sun Y."/>
        </authorList>
    </citation>
    <scope>NUCLEOTIDE SEQUENCE</scope>
    <source>
        <strain evidence="3">BYM</strain>
        <tissue evidence="3">Leaf</tissue>
    </source>
</reference>
<keyword evidence="2" id="KW-1133">Transmembrane helix</keyword>
<protein>
    <submittedName>
        <fullName evidence="3">Uncharacterized protein</fullName>
    </submittedName>
</protein>
<keyword evidence="4" id="KW-1185">Reference proteome</keyword>
<organism evidence="3 4">
    <name type="scientific">Rhamnella rubrinervis</name>
    <dbReference type="NCBI Taxonomy" id="2594499"/>
    <lineage>
        <taxon>Eukaryota</taxon>
        <taxon>Viridiplantae</taxon>
        <taxon>Streptophyta</taxon>
        <taxon>Embryophyta</taxon>
        <taxon>Tracheophyta</taxon>
        <taxon>Spermatophyta</taxon>
        <taxon>Magnoliopsida</taxon>
        <taxon>eudicotyledons</taxon>
        <taxon>Gunneridae</taxon>
        <taxon>Pentapetalae</taxon>
        <taxon>rosids</taxon>
        <taxon>fabids</taxon>
        <taxon>Rosales</taxon>
        <taxon>Rhamnaceae</taxon>
        <taxon>rhamnoid group</taxon>
        <taxon>Rhamneae</taxon>
        <taxon>Rhamnella</taxon>
    </lineage>
</organism>
<evidence type="ECO:0000313" key="3">
    <source>
        <dbReference type="EMBL" id="KAF3450432.1"/>
    </source>
</evidence>
<accession>A0A8K0HD74</accession>
<comment type="caution">
    <text evidence="3">The sequence shown here is derived from an EMBL/GenBank/DDBJ whole genome shotgun (WGS) entry which is preliminary data.</text>
</comment>
<proteinExistence type="predicted"/>
<dbReference type="AlphaFoldDB" id="A0A8K0HD74"/>
<dbReference type="Proteomes" id="UP000796880">
    <property type="component" value="Unassembled WGS sequence"/>
</dbReference>
<evidence type="ECO:0000313" key="4">
    <source>
        <dbReference type="Proteomes" id="UP000796880"/>
    </source>
</evidence>
<keyword evidence="2" id="KW-0812">Transmembrane</keyword>
<evidence type="ECO:0000256" key="1">
    <source>
        <dbReference type="SAM" id="MobiDB-lite"/>
    </source>
</evidence>
<feature type="transmembrane region" description="Helical" evidence="2">
    <location>
        <begin position="12"/>
        <end position="34"/>
    </location>
</feature>
<sequence length="202" mass="21873">MAIQWILEVRRILVGSCVLSVVEVLAAGLVVGILCTAGLPSPWSSRFSHAHAKWSSRYSFSAIVRSAVFSRVASSGRCRFTWFDRGVLVAACSILFATVVTKLLADPALFSGRDPLRFFFVGSCSVDAGFLLVIGENEWIQDGTKHVDMDSVLAKHPNITSNLQQTERILAETAKVSSNSKPVVDHVLPSSSKTSEDPGFTS</sequence>
<gene>
    <name evidence="3" type="ORF">FNV43_RR06513</name>
</gene>
<name>A0A8K0HD74_9ROSA</name>